<dbReference type="Pfam" id="PF02567">
    <property type="entry name" value="PhzC-PhzF"/>
    <property type="match status" value="1"/>
</dbReference>
<dbReference type="PANTHER" id="PTHR13774">
    <property type="entry name" value="PHENAZINE BIOSYNTHESIS PROTEIN"/>
    <property type="match status" value="1"/>
</dbReference>
<evidence type="ECO:0000313" key="2">
    <source>
        <dbReference type="EMBL" id="GAD27066.1"/>
    </source>
</evidence>
<keyword evidence="3" id="KW-1185">Reference proteome</keyword>
<dbReference type="InterPro" id="IPR003719">
    <property type="entry name" value="Phenazine_PhzF-like"/>
</dbReference>
<comment type="similarity">
    <text evidence="1">Belongs to the PhzF family.</text>
</comment>
<dbReference type="SUPFAM" id="SSF54506">
    <property type="entry name" value="Diaminopimelate epimerase-like"/>
    <property type="match status" value="1"/>
</dbReference>
<accession>A0ABQ0IXY1</accession>
<comment type="caution">
    <text evidence="2">The sequence shown here is derived from an EMBL/GenBank/DDBJ whole genome shotgun (WGS) entry which is preliminary data.</text>
</comment>
<protein>
    <submittedName>
        <fullName evidence="2">Phenazine biosynthesis PhzC/PhzF protein</fullName>
    </submittedName>
</protein>
<dbReference type="RefSeq" id="WP_007282509.1">
    <property type="nucleotide sequence ID" value="NZ_BASM01000026.1"/>
</dbReference>
<dbReference type="PANTHER" id="PTHR13774:SF32">
    <property type="entry name" value="ANTISENSE-ENHANCING SEQUENCE 1"/>
    <property type="match status" value="1"/>
</dbReference>
<organism evidence="2 3">
    <name type="scientific">Gluconobacter thailandicus NBRC 3257</name>
    <dbReference type="NCBI Taxonomy" id="1381097"/>
    <lineage>
        <taxon>Bacteria</taxon>
        <taxon>Pseudomonadati</taxon>
        <taxon>Pseudomonadota</taxon>
        <taxon>Alphaproteobacteria</taxon>
        <taxon>Acetobacterales</taxon>
        <taxon>Acetobacteraceae</taxon>
        <taxon>Gluconobacter</taxon>
    </lineage>
</organism>
<evidence type="ECO:0000256" key="1">
    <source>
        <dbReference type="ARBA" id="ARBA00008270"/>
    </source>
</evidence>
<dbReference type="Proteomes" id="UP000018209">
    <property type="component" value="Unassembled WGS sequence"/>
</dbReference>
<dbReference type="NCBIfam" id="TIGR00654">
    <property type="entry name" value="PhzF_family"/>
    <property type="match status" value="1"/>
</dbReference>
<evidence type="ECO:0000313" key="3">
    <source>
        <dbReference type="Proteomes" id="UP000018209"/>
    </source>
</evidence>
<proteinExistence type="inferred from homology"/>
<sequence>MLNKNLSDSSGTFYFRQVDVFSSRPLRGNPLAVVLGADCFPEQKMLAFANWMNLSETTFLLRPVNPQADYRVRIFTPFSELPFAGHPTLGSCHAWLASTDLSEERDIIQECGAGLVRIRRDGDRLAFAGPPLIRTGIVEGDVLVRIKRGLGLSDADIVAAHWVDNGPGWLAILLKDREAALALKPDFAVIAGIRVGIVAPVESGETDFEVRAFSAAGFEDPVTGSLNAGIAQWLITSGIAPPSYTARQGTVLGREGTVYVNRDGHDIWIGGNVVTCIEGQVSLERL</sequence>
<dbReference type="EMBL" id="BASM01000026">
    <property type="protein sequence ID" value="GAD27066.1"/>
    <property type="molecule type" value="Genomic_DNA"/>
</dbReference>
<dbReference type="Gene3D" id="3.10.310.10">
    <property type="entry name" value="Diaminopimelate Epimerase, Chain A, domain 1"/>
    <property type="match status" value="2"/>
</dbReference>
<gene>
    <name evidence="2" type="ORF">NBRC3257_2065</name>
</gene>
<reference evidence="2 3" key="1">
    <citation type="submission" date="2013-08" db="EMBL/GenBank/DDBJ databases">
        <title>Gluconobacter thailandicus NBRC 3257 whole genome sequence.</title>
        <authorList>
            <person name="Matsutani M."/>
            <person name="Yakushi T."/>
            <person name="Matsushita K."/>
        </authorList>
    </citation>
    <scope>NUCLEOTIDE SEQUENCE [LARGE SCALE GENOMIC DNA]</scope>
    <source>
        <strain evidence="2 3">NBRC 3257</strain>
    </source>
</reference>
<name>A0ABQ0IXY1_GLUTH</name>
<dbReference type="PIRSF" id="PIRSF016184">
    <property type="entry name" value="PhzC_PhzF"/>
    <property type="match status" value="1"/>
</dbReference>